<feature type="region of interest" description="Disordered" evidence="1">
    <location>
        <begin position="63"/>
        <end position="96"/>
    </location>
</feature>
<keyword evidence="4" id="KW-1185">Reference proteome</keyword>
<reference evidence="3 4" key="1">
    <citation type="journal article" date="2015" name="Genome Biol. Evol.">
        <title>Characterization of Three Mycobacterium spp. with Potential Use in Bioremediation by Genome Sequencing and Comparative Genomics.</title>
        <authorList>
            <person name="Das S."/>
            <person name="Pettersson B.M."/>
            <person name="Behra P.R."/>
            <person name="Ramesh M."/>
            <person name="Dasgupta S."/>
            <person name="Bhattacharya A."/>
            <person name="Kirsebom L.A."/>
        </authorList>
    </citation>
    <scope>NUCLEOTIDE SEQUENCE [LARGE SCALE GENOMIC DNA]</scope>
    <source>
        <strain evidence="3 4">DSM 44219</strain>
    </source>
</reference>
<dbReference type="Proteomes" id="UP000036176">
    <property type="component" value="Unassembled WGS sequence"/>
</dbReference>
<dbReference type="PATRIC" id="fig|1800.3.peg.5735"/>
<organism evidence="3 4">
    <name type="scientific">Mycolicibacterium chubuense</name>
    <name type="common">Mycobacterium chubuense</name>
    <dbReference type="NCBI Taxonomy" id="1800"/>
    <lineage>
        <taxon>Bacteria</taxon>
        <taxon>Bacillati</taxon>
        <taxon>Actinomycetota</taxon>
        <taxon>Actinomycetes</taxon>
        <taxon>Mycobacteriales</taxon>
        <taxon>Mycobacteriaceae</taxon>
        <taxon>Mycolicibacterium</taxon>
    </lineage>
</organism>
<dbReference type="EMBL" id="JYNX01000094">
    <property type="protein sequence ID" value="KMO66915.1"/>
    <property type="molecule type" value="Genomic_DNA"/>
</dbReference>
<evidence type="ECO:0000256" key="1">
    <source>
        <dbReference type="SAM" id="MobiDB-lite"/>
    </source>
</evidence>
<dbReference type="AlphaFoldDB" id="A0A0J6V7U1"/>
<keyword evidence="2" id="KW-0472">Membrane</keyword>
<keyword evidence="2" id="KW-0812">Transmembrane</keyword>
<feature type="region of interest" description="Disordered" evidence="1">
    <location>
        <begin position="1"/>
        <end position="36"/>
    </location>
</feature>
<comment type="caution">
    <text evidence="3">The sequence shown here is derived from an EMBL/GenBank/DDBJ whole genome shotgun (WGS) entry which is preliminary data.</text>
</comment>
<proteinExistence type="predicted"/>
<sequence length="365" mass="38749">MTTPPPGQWPPPPQGSPQGPPQWNPQPGPPPQGGNKAKWILGGLALLVVVVVTVVATLLVTRGSSGSTTPTASAPPSTSVDTSDIASASDRGPISLITEEPTCQRWTTTSAGLAHAATNGWDKRDPSISEAQWSPEQRRQYEAMAAAIRQAADEAARLARETPHRVVRVLYEQFIAYGRSYVEHIPQYAPPDDQIVRVSNSVVATLNAICDSIAFGSASARAPLVPEAAAPRDLPSRIDPNSPERFLRSQSPVCAEWLASAEKFTNDTAAWRSVDPNIAASALSPEQRAINNAAMPIMEAFATESQRLGRKSDNPVWADIATLSAQYRRAYVSALPTYAAADNDLQVAAGSAVGAISEACRAAEN</sequence>
<feature type="compositionally biased region" description="Low complexity" evidence="1">
    <location>
        <begin position="63"/>
        <end position="84"/>
    </location>
</feature>
<accession>A0A0J6V7U1</accession>
<evidence type="ECO:0000256" key="2">
    <source>
        <dbReference type="SAM" id="Phobius"/>
    </source>
</evidence>
<name>A0A0J6V7U1_MYCCU</name>
<feature type="transmembrane region" description="Helical" evidence="2">
    <location>
        <begin position="39"/>
        <end position="60"/>
    </location>
</feature>
<evidence type="ECO:0000313" key="3">
    <source>
        <dbReference type="EMBL" id="KMO66915.1"/>
    </source>
</evidence>
<evidence type="ECO:0000313" key="4">
    <source>
        <dbReference type="Proteomes" id="UP000036176"/>
    </source>
</evidence>
<keyword evidence="2" id="KW-1133">Transmembrane helix</keyword>
<protein>
    <submittedName>
        <fullName evidence="3">Uncharacterized protein</fullName>
    </submittedName>
</protein>
<gene>
    <name evidence="3" type="ORF">MCHUDSM44219_05690</name>
</gene>
<feature type="compositionally biased region" description="Pro residues" evidence="1">
    <location>
        <begin position="1"/>
        <end position="32"/>
    </location>
</feature>